<proteinExistence type="predicted"/>
<dbReference type="GO" id="GO:0016787">
    <property type="term" value="F:hydrolase activity"/>
    <property type="evidence" value="ECO:0007669"/>
    <property type="project" value="UniProtKB-KW"/>
</dbReference>
<dbReference type="PANTHER" id="PTHR30383">
    <property type="entry name" value="THIOESTERASE 1/PROTEASE 1/LYSOPHOSPHOLIPASE L1"/>
    <property type="match status" value="1"/>
</dbReference>
<protein>
    <submittedName>
        <fullName evidence="2">SGNH/GDSL hydrolase family protein</fullName>
    </submittedName>
</protein>
<sequence length="479" mass="50228">MMDGHDGAAATPNGADSIAVRAAATAGLGRNLAFRGGLLTSLPRVPNTRLTMLTLGDSITARASSNSYMVWAHIRSRKRFFFNQSLNKGISGNTTADVLARFDRDVVPFKPDVITLAVGTNDCRTLPGGALDVSYEGITERLGKILDRCAAIGAFVNLVTVRPNGGFGAFTEEQILRAQRLMLRVNRWILAEQRRRDGIQVIDPWLQWVDPLTGGPRAGVTEDYLPTPDLTHPSAIGGFAEGAVHLAMLAPMLNAGNEPHLIRSVLDTYDAEDNPGGNLLANGLLQGSDGRAVAGVSGSVATSWTLSTAAPGNSGTIVGSKENWGSRGERQVVTITDRVNPNGAVAADFVEVVALDQLIRFSSGVYAPGDVLEGCLDIEVSASTGVSGVYLELREEAGTGTPPVATIDPLLTNRFQAGPADAWSGILGAEAARITVRAPASEGHQLIRFRVAMSLVTGGAGASVTVKAGQATLRKVNAA</sequence>
<dbReference type="PANTHER" id="PTHR30383:SF5">
    <property type="entry name" value="SGNH HYDROLASE-TYPE ESTERASE DOMAIN-CONTAINING PROTEIN"/>
    <property type="match status" value="1"/>
</dbReference>
<dbReference type="InterPro" id="IPR051532">
    <property type="entry name" value="Ester_Hydrolysis_Enzymes"/>
</dbReference>
<name>A0ABV6JZL2_9PROT</name>
<keyword evidence="2" id="KW-0378">Hydrolase</keyword>
<gene>
    <name evidence="2" type="ORF">ACFFGY_16000</name>
</gene>
<organism evidence="2 3">
    <name type="scientific">Roseomonas elaeocarpi</name>
    <dbReference type="NCBI Taxonomy" id="907779"/>
    <lineage>
        <taxon>Bacteria</taxon>
        <taxon>Pseudomonadati</taxon>
        <taxon>Pseudomonadota</taxon>
        <taxon>Alphaproteobacteria</taxon>
        <taxon>Acetobacterales</taxon>
        <taxon>Roseomonadaceae</taxon>
        <taxon>Roseomonas</taxon>
    </lineage>
</organism>
<dbReference type="RefSeq" id="WP_377045500.1">
    <property type="nucleotide sequence ID" value="NZ_JBHLUN010000010.1"/>
</dbReference>
<accession>A0ABV6JZL2</accession>
<feature type="domain" description="SGNH hydrolase-type esterase" evidence="1">
    <location>
        <begin position="55"/>
        <end position="237"/>
    </location>
</feature>
<evidence type="ECO:0000313" key="3">
    <source>
        <dbReference type="Proteomes" id="UP001589865"/>
    </source>
</evidence>
<dbReference type="Gene3D" id="3.40.50.1110">
    <property type="entry name" value="SGNH hydrolase"/>
    <property type="match status" value="1"/>
</dbReference>
<dbReference type="InterPro" id="IPR036514">
    <property type="entry name" value="SGNH_hydro_sf"/>
</dbReference>
<dbReference type="EMBL" id="JBHLUN010000010">
    <property type="protein sequence ID" value="MFC0409756.1"/>
    <property type="molecule type" value="Genomic_DNA"/>
</dbReference>
<dbReference type="Proteomes" id="UP001589865">
    <property type="component" value="Unassembled WGS sequence"/>
</dbReference>
<keyword evidence="3" id="KW-1185">Reference proteome</keyword>
<evidence type="ECO:0000259" key="1">
    <source>
        <dbReference type="Pfam" id="PF13472"/>
    </source>
</evidence>
<comment type="caution">
    <text evidence="2">The sequence shown here is derived from an EMBL/GenBank/DDBJ whole genome shotgun (WGS) entry which is preliminary data.</text>
</comment>
<dbReference type="InterPro" id="IPR013830">
    <property type="entry name" value="SGNH_hydro"/>
</dbReference>
<dbReference type="SUPFAM" id="SSF52266">
    <property type="entry name" value="SGNH hydrolase"/>
    <property type="match status" value="1"/>
</dbReference>
<dbReference type="Pfam" id="PF13472">
    <property type="entry name" value="Lipase_GDSL_2"/>
    <property type="match status" value="1"/>
</dbReference>
<evidence type="ECO:0000313" key="2">
    <source>
        <dbReference type="EMBL" id="MFC0409756.1"/>
    </source>
</evidence>
<reference evidence="2 3" key="1">
    <citation type="submission" date="2024-09" db="EMBL/GenBank/DDBJ databases">
        <authorList>
            <person name="Sun Q."/>
            <person name="Mori K."/>
        </authorList>
    </citation>
    <scope>NUCLEOTIDE SEQUENCE [LARGE SCALE GENOMIC DNA]</scope>
    <source>
        <strain evidence="2 3">TBRC 5777</strain>
    </source>
</reference>